<dbReference type="GO" id="GO:0016116">
    <property type="term" value="P:carotenoid metabolic process"/>
    <property type="evidence" value="ECO:0007669"/>
    <property type="project" value="InterPro"/>
</dbReference>
<dbReference type="RefSeq" id="WP_254010219.1">
    <property type="nucleotide sequence ID" value="NZ_JAMZMM010000013.1"/>
</dbReference>
<dbReference type="SUPFAM" id="SSF51905">
    <property type="entry name" value="FAD/NAD(P)-binding domain"/>
    <property type="match status" value="1"/>
</dbReference>
<evidence type="ECO:0000313" key="2">
    <source>
        <dbReference type="Proteomes" id="UP001204953"/>
    </source>
</evidence>
<accession>A0AAE3GPE6</accession>
<name>A0AAE3GPE6_9CYAN</name>
<dbReference type="AlphaFoldDB" id="A0AAE3GPE6"/>
<dbReference type="PANTHER" id="PTHR46313:SF3">
    <property type="entry name" value="PROLYCOPENE ISOMERASE, CHLOROPLASTIC"/>
    <property type="match status" value="1"/>
</dbReference>
<dbReference type="EMBL" id="JAMZMM010000013">
    <property type="protein sequence ID" value="MCP2727398.1"/>
    <property type="molecule type" value="Genomic_DNA"/>
</dbReference>
<dbReference type="Pfam" id="PF13450">
    <property type="entry name" value="NAD_binding_8"/>
    <property type="match status" value="1"/>
</dbReference>
<dbReference type="PANTHER" id="PTHR46313">
    <property type="match status" value="1"/>
</dbReference>
<keyword evidence="2" id="KW-1185">Reference proteome</keyword>
<reference evidence="1" key="1">
    <citation type="submission" date="2022-06" db="EMBL/GenBank/DDBJ databases">
        <title>New cyanobacteria of genus Symplocastrum in benthos of Lake Baikal.</title>
        <authorList>
            <person name="Sorokovikova E."/>
            <person name="Tikhonova I."/>
            <person name="Krasnopeev A."/>
            <person name="Evseev P."/>
            <person name="Gladkikh A."/>
            <person name="Belykh O."/>
        </authorList>
    </citation>
    <scope>NUCLEOTIDE SEQUENCE</scope>
    <source>
        <strain evidence="1">BBK-W-15</strain>
    </source>
</reference>
<sequence length="436" mass="49797">MKHKCDETIIIIGAGIAGLAAGCYAQMNGYRTQIFEMHDRPGGLCTAWQRQGFIFDGCIHYLFGSARGQPFYQLWEELGVAGQQQFVHHDELLRVSKPDGKTLIVYSNPDRLEQHLKEISPIDRRLISDLCTGIRTFTRFDLSLLQQQPKALMQLGDWGKLARKMLPFICPLVRWGNLSAAEFAERFQDHQAIGVRLYNNETCDADRIISACDGHNTLFGLLDRQYVPREIQRYYDGHLPIHSQLQVSLGVNRDLSNEPHWTTHLLNEPVVIAGEKRYEIGVKHYCFDPSLAPPGKSVLMVVLTTNYDYWQRIYGRSIYDAEEIQESQIIIDLLDRFYPGIKNDIEFVDVATPLTYERYTGNWQGSSCGWLLTKQTLPLSIKGLPKTLPKLRNFYAIGQWVEPGGSVPVVAMSGRNIIQQICREDKQTFRSITPEK</sequence>
<proteinExistence type="predicted"/>
<gene>
    <name evidence="1" type="ORF">NJ959_02785</name>
</gene>
<protein>
    <submittedName>
        <fullName evidence="1">NAD(P)/FAD-dependent oxidoreductase</fullName>
    </submittedName>
</protein>
<dbReference type="PROSITE" id="PS51257">
    <property type="entry name" value="PROKAR_LIPOPROTEIN"/>
    <property type="match status" value="1"/>
</dbReference>
<dbReference type="InterPro" id="IPR045892">
    <property type="entry name" value="CrtISO-like"/>
</dbReference>
<comment type="caution">
    <text evidence="1">The sequence shown here is derived from an EMBL/GenBank/DDBJ whole genome shotgun (WGS) entry which is preliminary data.</text>
</comment>
<dbReference type="InterPro" id="IPR036188">
    <property type="entry name" value="FAD/NAD-bd_sf"/>
</dbReference>
<organism evidence="1 2">
    <name type="scientific">Limnofasciculus baicalensis BBK-W-15</name>
    <dbReference type="NCBI Taxonomy" id="2699891"/>
    <lineage>
        <taxon>Bacteria</taxon>
        <taxon>Bacillati</taxon>
        <taxon>Cyanobacteriota</taxon>
        <taxon>Cyanophyceae</taxon>
        <taxon>Coleofasciculales</taxon>
        <taxon>Coleofasciculaceae</taxon>
        <taxon>Limnofasciculus</taxon>
        <taxon>Limnofasciculus baicalensis</taxon>
    </lineage>
</organism>
<evidence type="ECO:0000313" key="1">
    <source>
        <dbReference type="EMBL" id="MCP2727398.1"/>
    </source>
</evidence>
<dbReference type="Proteomes" id="UP001204953">
    <property type="component" value="Unassembled WGS sequence"/>
</dbReference>
<dbReference type="Gene3D" id="3.50.50.60">
    <property type="entry name" value="FAD/NAD(P)-binding domain"/>
    <property type="match status" value="1"/>
</dbReference>